<organism evidence="1 2">
    <name type="scientific">Agaribacillus aureus</name>
    <dbReference type="NCBI Taxonomy" id="3051825"/>
    <lineage>
        <taxon>Bacteria</taxon>
        <taxon>Pseudomonadati</taxon>
        <taxon>Bacteroidota</taxon>
        <taxon>Cytophagia</taxon>
        <taxon>Cytophagales</taxon>
        <taxon>Splendidivirgaceae</taxon>
        <taxon>Agaribacillus</taxon>
    </lineage>
</organism>
<dbReference type="Proteomes" id="UP001172083">
    <property type="component" value="Unassembled WGS sequence"/>
</dbReference>
<comment type="caution">
    <text evidence="1">The sequence shown here is derived from an EMBL/GenBank/DDBJ whole genome shotgun (WGS) entry which is preliminary data.</text>
</comment>
<name>A0ABT8L925_9BACT</name>
<protein>
    <submittedName>
        <fullName evidence="1">Uncharacterized protein</fullName>
    </submittedName>
</protein>
<dbReference type="EMBL" id="JAUJEB010000003">
    <property type="protein sequence ID" value="MDN5213497.1"/>
    <property type="molecule type" value="Genomic_DNA"/>
</dbReference>
<evidence type="ECO:0000313" key="1">
    <source>
        <dbReference type="EMBL" id="MDN5213497.1"/>
    </source>
</evidence>
<evidence type="ECO:0000313" key="2">
    <source>
        <dbReference type="Proteomes" id="UP001172083"/>
    </source>
</evidence>
<reference evidence="1" key="1">
    <citation type="submission" date="2023-06" db="EMBL/GenBank/DDBJ databases">
        <title>Genomic of Agaribacillus aureum.</title>
        <authorList>
            <person name="Wang G."/>
        </authorList>
    </citation>
    <scope>NUCLEOTIDE SEQUENCE</scope>
    <source>
        <strain evidence="1">BMA12</strain>
    </source>
</reference>
<proteinExistence type="predicted"/>
<keyword evidence="2" id="KW-1185">Reference proteome</keyword>
<gene>
    <name evidence="1" type="ORF">QQ020_15610</name>
</gene>
<dbReference type="RefSeq" id="WP_346758835.1">
    <property type="nucleotide sequence ID" value="NZ_JAUJEB010000003.1"/>
</dbReference>
<sequence length="74" mass="8066">MKNIEPSNIKFCRFLRSKNPYGSLEGGENEWYLIDDANSICWCIKATGGAGPDNGLVDPPLCVSGRACYEPPVS</sequence>
<accession>A0ABT8L925</accession>